<dbReference type="GO" id="GO:0016989">
    <property type="term" value="F:sigma factor antagonist activity"/>
    <property type="evidence" value="ECO:0007669"/>
    <property type="project" value="TreeGrafter"/>
</dbReference>
<dbReference type="Gene3D" id="2.60.120.1440">
    <property type="match status" value="1"/>
</dbReference>
<dbReference type="EMBL" id="ATHL01000010">
    <property type="protein sequence ID" value="EQB19592.1"/>
    <property type="molecule type" value="Genomic_DNA"/>
</dbReference>
<reference evidence="2 3" key="1">
    <citation type="journal article" date="2013" name="Genome Announc.">
        <title>Genome Sequence of Novosphingobium lindaniclasticum LE124T, Isolated from a Hexachlorocyclohexane Dumpsite.</title>
        <authorList>
            <person name="Saxena A."/>
            <person name="Nayyar N."/>
            <person name="Sangwan N."/>
            <person name="Kumari R."/>
            <person name="Khurana J.P."/>
            <person name="Lal R."/>
        </authorList>
    </citation>
    <scope>NUCLEOTIDE SEQUENCE [LARGE SCALE GENOMIC DNA]</scope>
    <source>
        <strain evidence="2 3">LE124</strain>
    </source>
</reference>
<protein>
    <recommendedName>
        <fullName evidence="1">FecR protein domain-containing protein</fullName>
    </recommendedName>
</protein>
<dbReference type="PANTHER" id="PTHR30273:SF2">
    <property type="entry name" value="PROTEIN FECR"/>
    <property type="match status" value="1"/>
</dbReference>
<dbReference type="AlphaFoldDB" id="T0I2N6"/>
<dbReference type="PANTHER" id="PTHR30273">
    <property type="entry name" value="PERIPLASMIC SIGNAL SENSOR AND SIGMA FACTOR ACTIVATOR FECR-RELATED"/>
    <property type="match status" value="1"/>
</dbReference>
<evidence type="ECO:0000259" key="1">
    <source>
        <dbReference type="Pfam" id="PF04773"/>
    </source>
</evidence>
<proteinExistence type="predicted"/>
<feature type="domain" description="FecR protein" evidence="1">
    <location>
        <begin position="2"/>
        <end position="87"/>
    </location>
</feature>
<name>T0I2N6_9SPHN</name>
<dbReference type="Proteomes" id="UP000015527">
    <property type="component" value="Unassembled WGS sequence"/>
</dbReference>
<dbReference type="RefSeq" id="WP_021232184.1">
    <property type="nucleotide sequence ID" value="NZ_ATHL01000010.1"/>
</dbReference>
<comment type="caution">
    <text evidence="2">The sequence shown here is derived from an EMBL/GenBank/DDBJ whole genome shotgun (WGS) entry which is preliminary data.</text>
</comment>
<gene>
    <name evidence="2" type="ORF">L284_00950</name>
</gene>
<sequence length="199" mass="21701">GRRRHVVLPDGSGLLLDAASSVAVHFTAERRRIELERGAARFDVRHDAARPFEVRTPGAAMTALGTSFSVDRLSGAAELRVFSGHVQMAAEGQPPRVVPGRQWALFDGRAIAGGSFDPAAHADWQDDWLDAEAMRLGFAIERLGRYSAVPIRLEEPALSSRTFSGRFRLDEPRQSLALIGALFGLQPRERADGIYLVAA</sequence>
<dbReference type="eggNOG" id="COG3712">
    <property type="taxonomic scope" value="Bacteria"/>
</dbReference>
<dbReference type="InterPro" id="IPR012373">
    <property type="entry name" value="Ferrdict_sens_TM"/>
</dbReference>
<keyword evidence="3" id="KW-1185">Reference proteome</keyword>
<feature type="non-terminal residue" evidence="2">
    <location>
        <position position="1"/>
    </location>
</feature>
<dbReference type="InterPro" id="IPR006860">
    <property type="entry name" value="FecR"/>
</dbReference>
<dbReference type="PATRIC" id="fig|1096930.3.peg.188"/>
<evidence type="ECO:0000313" key="2">
    <source>
        <dbReference type="EMBL" id="EQB19592.1"/>
    </source>
</evidence>
<accession>T0I2N6</accession>
<dbReference type="Pfam" id="PF04773">
    <property type="entry name" value="FecR"/>
    <property type="match status" value="1"/>
</dbReference>
<evidence type="ECO:0000313" key="3">
    <source>
        <dbReference type="Proteomes" id="UP000015527"/>
    </source>
</evidence>
<organism evidence="2 3">
    <name type="scientific">Novosphingobium lindaniclasticum LE124</name>
    <dbReference type="NCBI Taxonomy" id="1096930"/>
    <lineage>
        <taxon>Bacteria</taxon>
        <taxon>Pseudomonadati</taxon>
        <taxon>Pseudomonadota</taxon>
        <taxon>Alphaproteobacteria</taxon>
        <taxon>Sphingomonadales</taxon>
        <taxon>Sphingomonadaceae</taxon>
        <taxon>Novosphingobium</taxon>
    </lineage>
</organism>